<keyword evidence="3" id="KW-1185">Reference proteome</keyword>
<organism evidence="2 3">
    <name type="scientific">Heterodermia speciosa</name>
    <dbReference type="NCBI Taxonomy" id="116794"/>
    <lineage>
        <taxon>Eukaryota</taxon>
        <taxon>Fungi</taxon>
        <taxon>Dikarya</taxon>
        <taxon>Ascomycota</taxon>
        <taxon>Pezizomycotina</taxon>
        <taxon>Lecanoromycetes</taxon>
        <taxon>OSLEUM clade</taxon>
        <taxon>Lecanoromycetidae</taxon>
        <taxon>Caliciales</taxon>
        <taxon>Physciaceae</taxon>
        <taxon>Heterodermia</taxon>
    </lineage>
</organism>
<reference evidence="2" key="1">
    <citation type="submission" date="2021-03" db="EMBL/GenBank/DDBJ databases">
        <authorList>
            <person name="Tagirdzhanova G."/>
        </authorList>
    </citation>
    <scope>NUCLEOTIDE SEQUENCE</scope>
</reference>
<proteinExistence type="predicted"/>
<keyword evidence="1" id="KW-0732">Signal</keyword>
<dbReference type="EMBL" id="CAJPDS010000024">
    <property type="protein sequence ID" value="CAF9919510.1"/>
    <property type="molecule type" value="Genomic_DNA"/>
</dbReference>
<evidence type="ECO:0000313" key="2">
    <source>
        <dbReference type="EMBL" id="CAF9919510.1"/>
    </source>
</evidence>
<dbReference type="AlphaFoldDB" id="A0A8H3IG43"/>
<comment type="caution">
    <text evidence="2">The sequence shown here is derived from an EMBL/GenBank/DDBJ whole genome shotgun (WGS) entry which is preliminary data.</text>
</comment>
<feature type="signal peptide" evidence="1">
    <location>
        <begin position="1"/>
        <end position="20"/>
    </location>
</feature>
<evidence type="ECO:0000313" key="3">
    <source>
        <dbReference type="Proteomes" id="UP000664521"/>
    </source>
</evidence>
<protein>
    <submittedName>
        <fullName evidence="2">Uncharacterized protein</fullName>
    </submittedName>
</protein>
<evidence type="ECO:0000256" key="1">
    <source>
        <dbReference type="SAM" id="SignalP"/>
    </source>
</evidence>
<gene>
    <name evidence="2" type="ORF">HETSPECPRED_004021</name>
</gene>
<accession>A0A8H3IG43</accession>
<name>A0A8H3IG43_9LECA</name>
<sequence length="225" mass="25395">MPKFTLLFAIVLILAYTSLASSHALPFQPSISDSILQQPSSNTSAPNEPTLAENVVNLLAKLPYAPDIRVRQATLSLIYITDPTHTQFSTTNPHDLRLIVALFRPYGPDPTPRAGLRDVFTYRNLNNGEWAGWNDKGWFVVTERHWERAHEMQWAALQSMMSIDQANRLLKAAGHRDPFYAIEIGQLDGDPVGYCFLFHPVGVFAVRVDARTREVRVVESQRCSF</sequence>
<feature type="chain" id="PRO_5034415556" evidence="1">
    <location>
        <begin position="21"/>
        <end position="225"/>
    </location>
</feature>
<dbReference type="Proteomes" id="UP000664521">
    <property type="component" value="Unassembled WGS sequence"/>
</dbReference>
<dbReference type="OrthoDB" id="5295103at2759"/>